<evidence type="ECO:0000256" key="3">
    <source>
        <dbReference type="ARBA" id="ARBA00023136"/>
    </source>
</evidence>
<comment type="subcellular location">
    <subcellularLocation>
        <location evidence="1">Membrane</location>
    </subcellularLocation>
</comment>
<keyword evidence="4" id="KW-1015">Disulfide bond</keyword>
<dbReference type="PANTHER" id="PTHR46330:SF6">
    <property type="entry name" value="HEMATOPOIETIC DEATH RECEPTOR-RELATED"/>
    <property type="match status" value="1"/>
</dbReference>
<evidence type="ECO:0000256" key="4">
    <source>
        <dbReference type="ARBA" id="ARBA00023157"/>
    </source>
</evidence>
<dbReference type="InterPro" id="IPR052491">
    <property type="entry name" value="TNFRSF10"/>
</dbReference>
<dbReference type="GO" id="GO:0016020">
    <property type="term" value="C:membrane"/>
    <property type="evidence" value="ECO:0007669"/>
    <property type="project" value="UniProtKB-SubCell"/>
</dbReference>
<evidence type="ECO:0000313" key="8">
    <source>
        <dbReference type="EMBL" id="GCC41254.1"/>
    </source>
</evidence>
<keyword evidence="5" id="KW-0675">Receptor</keyword>
<keyword evidence="3" id="KW-0472">Membrane</keyword>
<evidence type="ECO:0000256" key="7">
    <source>
        <dbReference type="SAM" id="SignalP"/>
    </source>
</evidence>
<dbReference type="AlphaFoldDB" id="A0A401TF15"/>
<dbReference type="STRING" id="137246.A0A401TF15"/>
<accession>A0A401TF15</accession>
<keyword evidence="9" id="KW-1185">Reference proteome</keyword>
<organism evidence="8 9">
    <name type="scientific">Chiloscyllium punctatum</name>
    <name type="common">Brownbanded bambooshark</name>
    <name type="synonym">Hemiscyllium punctatum</name>
    <dbReference type="NCBI Taxonomy" id="137246"/>
    <lineage>
        <taxon>Eukaryota</taxon>
        <taxon>Metazoa</taxon>
        <taxon>Chordata</taxon>
        <taxon>Craniata</taxon>
        <taxon>Vertebrata</taxon>
        <taxon>Chondrichthyes</taxon>
        <taxon>Elasmobranchii</taxon>
        <taxon>Galeomorphii</taxon>
        <taxon>Galeoidea</taxon>
        <taxon>Orectolobiformes</taxon>
        <taxon>Hemiscylliidae</taxon>
        <taxon>Chiloscyllium</taxon>
    </lineage>
</organism>
<proteinExistence type="predicted"/>
<keyword evidence="2" id="KW-0677">Repeat</keyword>
<dbReference type="SUPFAM" id="SSF57586">
    <property type="entry name" value="TNF receptor-like"/>
    <property type="match status" value="1"/>
</dbReference>
<protein>
    <recommendedName>
        <fullName evidence="10">TNFR-Cys domain-containing protein</fullName>
    </recommendedName>
</protein>
<evidence type="ECO:0000256" key="2">
    <source>
        <dbReference type="ARBA" id="ARBA00022737"/>
    </source>
</evidence>
<comment type="caution">
    <text evidence="8">The sequence shown here is derived from an EMBL/GenBank/DDBJ whole genome shotgun (WGS) entry which is preliminary data.</text>
</comment>
<feature type="signal peptide" evidence="7">
    <location>
        <begin position="1"/>
        <end position="17"/>
    </location>
</feature>
<evidence type="ECO:0008006" key="10">
    <source>
        <dbReference type="Google" id="ProtNLM"/>
    </source>
</evidence>
<keyword evidence="7" id="KW-0732">Signal</keyword>
<feature type="chain" id="PRO_5019488304" description="TNFR-Cys domain-containing protein" evidence="7">
    <location>
        <begin position="18"/>
        <end position="129"/>
    </location>
</feature>
<dbReference type="Gene3D" id="2.10.50.10">
    <property type="entry name" value="Tumor Necrosis Factor Receptor, subunit A, domain 2"/>
    <property type="match status" value="1"/>
</dbReference>
<dbReference type="PANTHER" id="PTHR46330">
    <property type="entry name" value="TUMOR NECROSIS FACTOR RECEPTOR SUPERFAMILY MEMBER 10B"/>
    <property type="match status" value="1"/>
</dbReference>
<sequence length="129" mass="14491">MLVKCLWRPCFEGFILTLSNLLGPLKVPVQGPPQHGKHDQAEEQNIGNQVWSALTQNNWTARDIDCSKKDYYPVRANLCCRKCPAGTYVADSCKTLYTRGNCQPCTKGEDYTEYPNGLDSCLACHSCRE</sequence>
<evidence type="ECO:0000313" key="9">
    <source>
        <dbReference type="Proteomes" id="UP000287033"/>
    </source>
</evidence>
<evidence type="ECO:0000256" key="6">
    <source>
        <dbReference type="ARBA" id="ARBA00023180"/>
    </source>
</evidence>
<gene>
    <name evidence="8" type="ORF">chiPu_0025493</name>
</gene>
<dbReference type="OrthoDB" id="8848202at2759"/>
<evidence type="ECO:0000256" key="5">
    <source>
        <dbReference type="ARBA" id="ARBA00023170"/>
    </source>
</evidence>
<dbReference type="Proteomes" id="UP000287033">
    <property type="component" value="Unassembled WGS sequence"/>
</dbReference>
<dbReference type="EMBL" id="BEZZ01059601">
    <property type="protein sequence ID" value="GCC41254.1"/>
    <property type="molecule type" value="Genomic_DNA"/>
</dbReference>
<keyword evidence="6" id="KW-0325">Glycoprotein</keyword>
<evidence type="ECO:0000256" key="1">
    <source>
        <dbReference type="ARBA" id="ARBA00004370"/>
    </source>
</evidence>
<feature type="non-terminal residue" evidence="8">
    <location>
        <position position="129"/>
    </location>
</feature>
<reference evidence="8 9" key="1">
    <citation type="journal article" date="2018" name="Nat. Ecol. Evol.">
        <title>Shark genomes provide insights into elasmobranch evolution and the origin of vertebrates.</title>
        <authorList>
            <person name="Hara Y"/>
            <person name="Yamaguchi K"/>
            <person name="Onimaru K"/>
            <person name="Kadota M"/>
            <person name="Koyanagi M"/>
            <person name="Keeley SD"/>
            <person name="Tatsumi K"/>
            <person name="Tanaka K"/>
            <person name="Motone F"/>
            <person name="Kageyama Y"/>
            <person name="Nozu R"/>
            <person name="Adachi N"/>
            <person name="Nishimura O"/>
            <person name="Nakagawa R"/>
            <person name="Tanegashima C"/>
            <person name="Kiyatake I"/>
            <person name="Matsumoto R"/>
            <person name="Murakumo K"/>
            <person name="Nishida K"/>
            <person name="Terakita A"/>
            <person name="Kuratani S"/>
            <person name="Sato K"/>
            <person name="Hyodo S Kuraku.S."/>
        </authorList>
    </citation>
    <scope>NUCLEOTIDE SEQUENCE [LARGE SCALE GENOMIC DNA]</scope>
</reference>
<name>A0A401TF15_CHIPU</name>